<comment type="caution">
    <text evidence="2">The sequence shown here is derived from an EMBL/GenBank/DDBJ whole genome shotgun (WGS) entry which is preliminary data.</text>
</comment>
<feature type="transmembrane region" description="Helical" evidence="1">
    <location>
        <begin position="59"/>
        <end position="77"/>
    </location>
</feature>
<feature type="transmembrane region" description="Helical" evidence="1">
    <location>
        <begin position="289"/>
        <end position="312"/>
    </location>
</feature>
<proteinExistence type="predicted"/>
<name>A0A7K1TGE2_9BACT</name>
<feature type="transmembrane region" description="Helical" evidence="1">
    <location>
        <begin position="29"/>
        <end position="53"/>
    </location>
</feature>
<feature type="transmembrane region" description="Helical" evidence="1">
    <location>
        <begin position="492"/>
        <end position="511"/>
    </location>
</feature>
<protein>
    <recommendedName>
        <fullName evidence="4">O-antigen polysaccharide polymerase Wzy</fullName>
    </recommendedName>
</protein>
<dbReference type="Proteomes" id="UP000441336">
    <property type="component" value="Unassembled WGS sequence"/>
</dbReference>
<organism evidence="2 3">
    <name type="scientific">Hymenobacter ginkgonis</name>
    <dbReference type="NCBI Taxonomy" id="2682976"/>
    <lineage>
        <taxon>Bacteria</taxon>
        <taxon>Pseudomonadati</taxon>
        <taxon>Bacteroidota</taxon>
        <taxon>Cytophagia</taxon>
        <taxon>Cytophagales</taxon>
        <taxon>Hymenobacteraceae</taxon>
        <taxon>Hymenobacter</taxon>
    </lineage>
</organism>
<gene>
    <name evidence="2" type="ORF">GO988_12975</name>
</gene>
<keyword evidence="3" id="KW-1185">Reference proteome</keyword>
<dbReference type="EMBL" id="WQKZ01000003">
    <property type="protein sequence ID" value="MVN77241.1"/>
    <property type="molecule type" value="Genomic_DNA"/>
</dbReference>
<evidence type="ECO:0008006" key="4">
    <source>
        <dbReference type="Google" id="ProtNLM"/>
    </source>
</evidence>
<feature type="transmembrane region" description="Helical" evidence="1">
    <location>
        <begin position="84"/>
        <end position="104"/>
    </location>
</feature>
<dbReference type="AlphaFoldDB" id="A0A7K1TGE2"/>
<feature type="transmembrane region" description="Helical" evidence="1">
    <location>
        <begin position="234"/>
        <end position="251"/>
    </location>
</feature>
<keyword evidence="1" id="KW-0472">Membrane</keyword>
<feature type="transmembrane region" description="Helical" evidence="1">
    <location>
        <begin position="167"/>
        <end position="187"/>
    </location>
</feature>
<keyword evidence="1" id="KW-0812">Transmembrane</keyword>
<dbReference type="RefSeq" id="WP_157566088.1">
    <property type="nucleotide sequence ID" value="NZ_WQKZ01000003.1"/>
</dbReference>
<evidence type="ECO:0000313" key="3">
    <source>
        <dbReference type="Proteomes" id="UP000441336"/>
    </source>
</evidence>
<keyword evidence="1" id="KW-1133">Transmembrane helix</keyword>
<feature type="transmembrane region" description="Helical" evidence="1">
    <location>
        <begin position="257"/>
        <end position="277"/>
    </location>
</feature>
<reference evidence="2 3" key="1">
    <citation type="submission" date="2019-12" db="EMBL/GenBank/DDBJ databases">
        <title>Hymenobacter sp. HMF4947 Genome sequencing and assembly.</title>
        <authorList>
            <person name="Kang H."/>
            <person name="Cha I."/>
            <person name="Kim H."/>
            <person name="Joh K."/>
        </authorList>
    </citation>
    <scope>NUCLEOTIDE SEQUENCE [LARGE SCALE GENOMIC DNA]</scope>
    <source>
        <strain evidence="2 3">HMF4947</strain>
    </source>
</reference>
<sequence length="562" mass="62823">MYPSPQLPLASLAAKVGGRVRLAPTRETSFISVVTTWSWVALVIATLYQGIFFPSLPNFIAIGCTIVAWALFTTVFFKPAMLANYPLSTFLVLGFTTTQLYFPLLFTSLESKPVIYNLDLPYQVFLHSSLALITLVLSHALYRLLLQQTPNSSPWILIKLDFFKAPTELQLWLMGLIGIAATFYVFLYSPSIGWEVTGAASDKAVQALMPFSYAPFFLPFGELYGSKKPFTKRIVYLLVAYTLLLFLVSIGRNSRGGFMIGFSSVGFAYSLGLLLGVFKPNFFTMKNFFIALGAYWLFTGPIADIGTSMVIVRGQRHDVTSSELISQTFEVFGDKEAIKQFRIHDVEENEAGEWDESYLKNIFLARFCNIKFNDASLVQAEKIREYDPAMLKFSTDYIWATFPQPVLDAFGLNDVDKVFLKGVSVGDYLYYVAGGPPEALGGYRTGHFAGTGMATFGWWYLLILGVGMIPVFTLFDKFFIKFNSAASKANAIGFQFSLCGMIALDNIFRFLPSESVINIAVFLLRDWIQLALLYFVVYHFTRILSLVIPGATPPKSMKHAIG</sequence>
<evidence type="ECO:0000256" key="1">
    <source>
        <dbReference type="SAM" id="Phobius"/>
    </source>
</evidence>
<feature type="transmembrane region" description="Helical" evidence="1">
    <location>
        <begin position="531"/>
        <end position="551"/>
    </location>
</feature>
<feature type="transmembrane region" description="Helical" evidence="1">
    <location>
        <begin position="458"/>
        <end position="480"/>
    </location>
</feature>
<feature type="transmembrane region" description="Helical" evidence="1">
    <location>
        <begin position="124"/>
        <end position="146"/>
    </location>
</feature>
<accession>A0A7K1TGE2</accession>
<evidence type="ECO:0000313" key="2">
    <source>
        <dbReference type="EMBL" id="MVN77241.1"/>
    </source>
</evidence>